<keyword evidence="1 5" id="KW-0808">Transferase</keyword>
<dbReference type="RefSeq" id="WP_243832269.1">
    <property type="nucleotide sequence ID" value="NZ_SOAN01000005.1"/>
</dbReference>
<dbReference type="PANTHER" id="PTHR10434">
    <property type="entry name" value="1-ACYL-SN-GLYCEROL-3-PHOSPHATE ACYLTRANSFERASE"/>
    <property type="match status" value="1"/>
</dbReference>
<evidence type="ECO:0000256" key="3">
    <source>
        <dbReference type="SAM" id="MobiDB-lite"/>
    </source>
</evidence>
<dbReference type="InterPro" id="IPR002123">
    <property type="entry name" value="Plipid/glycerol_acylTrfase"/>
</dbReference>
<sequence>MTDHSSDPAPVEGRGRSSRRRSGSSRRRSERPATAGPDTTDYTVGRGTRLGFSAAAAVCVPVLNLALGRRWHGLETLPKGGFIVVANHVSEVDPLVVAHAVYRSGHTFHFLIKDSLVSIPVLGKVFSGLKQIPVSRDSRTDAGRSLDAAKEVLAADGAVMIYPEGTLTRDPEGWPMRAKTGAARLALTTGAPLIPITHWGVQELFGTYAKVPKFFPRKRYQLTVGEPIDLSDLRGGPMTRSVLTEATERIETALTEGVASLRGQEPPEQIWDRSLRQRVPRRQPRRAPRAGSAATPQPVTDQPKTDQPKTIQPKTNQPDEAQEDQP</sequence>
<dbReference type="AlphaFoldDB" id="A0A4R7G3V6"/>
<gene>
    <name evidence="5" type="ORF">EV640_105200</name>
</gene>
<dbReference type="SUPFAM" id="SSF69593">
    <property type="entry name" value="Glycerol-3-phosphate (1)-acyltransferase"/>
    <property type="match status" value="1"/>
</dbReference>
<dbReference type="GO" id="GO:0003841">
    <property type="term" value="F:1-acylglycerol-3-phosphate O-acyltransferase activity"/>
    <property type="evidence" value="ECO:0007669"/>
    <property type="project" value="TreeGrafter"/>
</dbReference>
<name>A0A4R7G3V6_9MICC</name>
<proteinExistence type="predicted"/>
<feature type="region of interest" description="Disordered" evidence="3">
    <location>
        <begin position="1"/>
        <end position="42"/>
    </location>
</feature>
<dbReference type="GO" id="GO:0005886">
    <property type="term" value="C:plasma membrane"/>
    <property type="evidence" value="ECO:0007669"/>
    <property type="project" value="TreeGrafter"/>
</dbReference>
<comment type="caution">
    <text evidence="5">The sequence shown here is derived from an EMBL/GenBank/DDBJ whole genome shotgun (WGS) entry which is preliminary data.</text>
</comment>
<evidence type="ECO:0000313" key="6">
    <source>
        <dbReference type="Proteomes" id="UP000294506"/>
    </source>
</evidence>
<feature type="compositionally biased region" description="Basic residues" evidence="3">
    <location>
        <begin position="16"/>
        <end position="29"/>
    </location>
</feature>
<evidence type="ECO:0000256" key="2">
    <source>
        <dbReference type="ARBA" id="ARBA00023315"/>
    </source>
</evidence>
<dbReference type="Proteomes" id="UP000294506">
    <property type="component" value="Unassembled WGS sequence"/>
</dbReference>
<evidence type="ECO:0000256" key="1">
    <source>
        <dbReference type="ARBA" id="ARBA00022679"/>
    </source>
</evidence>
<protein>
    <submittedName>
        <fullName evidence="5">1-acyl-sn-glycerol-3-phosphate acyltransferase</fullName>
    </submittedName>
</protein>
<reference evidence="5 6" key="1">
    <citation type="submission" date="2019-03" db="EMBL/GenBank/DDBJ databases">
        <title>Genomic Encyclopedia of Type Strains, Phase III (KMG-III): the genomes of soil and plant-associated and newly described type strains.</title>
        <authorList>
            <person name="Whitman W."/>
        </authorList>
    </citation>
    <scope>NUCLEOTIDE SEQUENCE [LARGE SCALE GENOMIC DNA]</scope>
    <source>
        <strain evidence="5 6">DSM 27373</strain>
    </source>
</reference>
<feature type="compositionally biased region" description="Polar residues" evidence="3">
    <location>
        <begin position="308"/>
        <end position="319"/>
    </location>
</feature>
<keyword evidence="6" id="KW-1185">Reference proteome</keyword>
<dbReference type="GO" id="GO:0006654">
    <property type="term" value="P:phosphatidic acid biosynthetic process"/>
    <property type="evidence" value="ECO:0007669"/>
    <property type="project" value="TreeGrafter"/>
</dbReference>
<feature type="compositionally biased region" description="Basic residues" evidence="3">
    <location>
        <begin position="276"/>
        <end position="288"/>
    </location>
</feature>
<evidence type="ECO:0000259" key="4">
    <source>
        <dbReference type="SMART" id="SM00563"/>
    </source>
</evidence>
<keyword evidence="2 5" id="KW-0012">Acyltransferase</keyword>
<evidence type="ECO:0000313" key="5">
    <source>
        <dbReference type="EMBL" id="TDS85848.1"/>
    </source>
</evidence>
<feature type="domain" description="Phospholipid/glycerol acyltransferase" evidence="4">
    <location>
        <begin position="82"/>
        <end position="201"/>
    </location>
</feature>
<dbReference type="PANTHER" id="PTHR10434:SF55">
    <property type="entry name" value="POSSIBLE ACYLTRANSFERASE"/>
    <property type="match status" value="1"/>
</dbReference>
<dbReference type="SMART" id="SM00563">
    <property type="entry name" value="PlsC"/>
    <property type="match status" value="1"/>
</dbReference>
<feature type="region of interest" description="Disordered" evidence="3">
    <location>
        <begin position="257"/>
        <end position="326"/>
    </location>
</feature>
<dbReference type="Pfam" id="PF01553">
    <property type="entry name" value="Acyltransferase"/>
    <property type="match status" value="1"/>
</dbReference>
<dbReference type="CDD" id="cd07989">
    <property type="entry name" value="LPLAT_AGPAT-like"/>
    <property type="match status" value="1"/>
</dbReference>
<dbReference type="EMBL" id="SOAN01000005">
    <property type="protein sequence ID" value="TDS85848.1"/>
    <property type="molecule type" value="Genomic_DNA"/>
</dbReference>
<organism evidence="5 6">
    <name type="scientific">Nesterenkonia aurantiaca</name>
    <dbReference type="NCBI Taxonomy" id="1436010"/>
    <lineage>
        <taxon>Bacteria</taxon>
        <taxon>Bacillati</taxon>
        <taxon>Actinomycetota</taxon>
        <taxon>Actinomycetes</taxon>
        <taxon>Micrococcales</taxon>
        <taxon>Micrococcaceae</taxon>
        <taxon>Nesterenkonia</taxon>
    </lineage>
</organism>
<accession>A0A4R7G3V6</accession>